<reference evidence="6" key="1">
    <citation type="submission" date="2022-05" db="EMBL/GenBank/DDBJ databases">
        <title>Genomic analysis of Brachybacterium sp. CBA3104.</title>
        <authorList>
            <person name="Roh S.W."/>
            <person name="Kim Y.B."/>
            <person name="Kim Y."/>
        </authorList>
    </citation>
    <scope>NUCLEOTIDE SEQUENCE</scope>
    <source>
        <strain evidence="6">CBA3104</strain>
        <plasmid evidence="6">pCBA3104-01</plasmid>
    </source>
</reference>
<geneLocation type="plasmid" evidence="6 7">
    <name>pCBA3104-01</name>
</geneLocation>
<evidence type="ECO:0000313" key="6">
    <source>
        <dbReference type="EMBL" id="UQN31805.1"/>
    </source>
</evidence>
<keyword evidence="7" id="KW-1185">Reference proteome</keyword>
<evidence type="ECO:0000256" key="2">
    <source>
        <dbReference type="ARBA" id="ARBA00022840"/>
    </source>
</evidence>
<dbReference type="InterPro" id="IPR002543">
    <property type="entry name" value="FtsK_dom"/>
</dbReference>
<name>A0ABY4NDQ9_9MICO</name>
<dbReference type="PANTHER" id="PTHR22683">
    <property type="entry name" value="SPORULATION PROTEIN RELATED"/>
    <property type="match status" value="1"/>
</dbReference>
<feature type="domain" description="FtsK" evidence="5">
    <location>
        <begin position="285"/>
        <end position="471"/>
    </location>
</feature>
<evidence type="ECO:0000256" key="4">
    <source>
        <dbReference type="SAM" id="MobiDB-lite"/>
    </source>
</evidence>
<dbReference type="Pfam" id="PF01580">
    <property type="entry name" value="FtsK_SpoIIIE"/>
    <property type="match status" value="1"/>
</dbReference>
<keyword evidence="2 3" id="KW-0067">ATP-binding</keyword>
<gene>
    <name evidence="6" type="ORF">M4486_19640</name>
</gene>
<organism evidence="6 7">
    <name type="scientific">Brachybacterium kimchii</name>
    <dbReference type="NCBI Taxonomy" id="2942909"/>
    <lineage>
        <taxon>Bacteria</taxon>
        <taxon>Bacillati</taxon>
        <taxon>Actinomycetota</taxon>
        <taxon>Actinomycetes</taxon>
        <taxon>Micrococcales</taxon>
        <taxon>Dermabacteraceae</taxon>
        <taxon>Brachybacterium</taxon>
    </lineage>
</organism>
<feature type="region of interest" description="Disordered" evidence="4">
    <location>
        <begin position="1"/>
        <end position="22"/>
    </location>
</feature>
<dbReference type="CDD" id="cd01127">
    <property type="entry name" value="TrwB_TraG_TraD_VirD4"/>
    <property type="match status" value="1"/>
</dbReference>
<dbReference type="Gene3D" id="3.40.50.300">
    <property type="entry name" value="P-loop containing nucleotide triphosphate hydrolases"/>
    <property type="match status" value="1"/>
</dbReference>
<proteinExistence type="predicted"/>
<dbReference type="RefSeq" id="WP_249481229.1">
    <property type="nucleotide sequence ID" value="NZ_CP097219.1"/>
</dbReference>
<feature type="binding site" evidence="3">
    <location>
        <begin position="303"/>
        <end position="310"/>
    </location>
    <ligand>
        <name>ATP</name>
        <dbReference type="ChEBI" id="CHEBI:30616"/>
    </ligand>
</feature>
<evidence type="ECO:0000256" key="3">
    <source>
        <dbReference type="PROSITE-ProRule" id="PRU00289"/>
    </source>
</evidence>
<accession>A0ABY4NDQ9</accession>
<dbReference type="EMBL" id="CP097219">
    <property type="protein sequence ID" value="UQN31805.1"/>
    <property type="molecule type" value="Genomic_DNA"/>
</dbReference>
<protein>
    <recommendedName>
        <fullName evidence="5">FtsK domain-containing protein</fullName>
    </recommendedName>
</protein>
<dbReference type="Proteomes" id="UP001055868">
    <property type="component" value="Plasmid pCBA3104-01"/>
</dbReference>
<dbReference type="PROSITE" id="PS50901">
    <property type="entry name" value="FTSK"/>
    <property type="match status" value="1"/>
</dbReference>
<dbReference type="InterPro" id="IPR050206">
    <property type="entry name" value="FtsK/SpoIIIE/SftA"/>
</dbReference>
<dbReference type="SUPFAM" id="SSF52540">
    <property type="entry name" value="P-loop containing nucleoside triphosphate hydrolases"/>
    <property type="match status" value="1"/>
</dbReference>
<evidence type="ECO:0000259" key="5">
    <source>
        <dbReference type="PROSITE" id="PS50901"/>
    </source>
</evidence>
<dbReference type="PANTHER" id="PTHR22683:SF1">
    <property type="entry name" value="TYPE VII SECRETION SYSTEM PROTEIN ESSC"/>
    <property type="match status" value="1"/>
</dbReference>
<keyword evidence="1 3" id="KW-0547">Nucleotide-binding</keyword>
<evidence type="ECO:0000256" key="1">
    <source>
        <dbReference type="ARBA" id="ARBA00022741"/>
    </source>
</evidence>
<evidence type="ECO:0000313" key="7">
    <source>
        <dbReference type="Proteomes" id="UP001055868"/>
    </source>
</evidence>
<dbReference type="InterPro" id="IPR027417">
    <property type="entry name" value="P-loop_NTPase"/>
</dbReference>
<keyword evidence="6" id="KW-0614">Plasmid</keyword>
<sequence>MAQATAAPPRKPSTSTSHTGGRAGTAVIGAGAVLAGGGALMMVGDVPAQTVAVCAAPPLAVVGFARWRASRRSRVTNDLTQALAPLAGAAAVVKCSKWARREYVDPKPQRIEIRYQPEARDGDPKWVEQVLSVVGARVGHDYEVDAHPSHRKRILLTQAGPSEKAAEDDTPRGRLQERAEVTMLEMLGKESRAKYQWGKDENLEGIEVRYPDTVAVKLTSRMKRQQIERVVTAMLPGRWRAQWDLEASRAHFELRPALPEGVSHPKPVITDANRYRIPTGVTEDGDTTFWDLKSTLPHGLTNGKTGTGKTVDIMGIVMEFAFRKWPCWISDPKQIEFLGVKKWPNVQIVAITIEQQMAMIVRAWELMEKRYTQIATGADERDFEPLLVVLDEFADLRSAITHWWAENKHKGAPAKCPIFGMIGSLARKARSAKIHLYFGTQRPDAEILSGEVRDNLGFRHSLGRLSVDGARMMWGAPYIGTSVPSKIPGRGIAMDDEGEPVESQSYWTPDPRRALRDRKESDLEILRNLLPEEITHKRLDIEFDDEDAATWLDEGGKSTYTPWGAIIEATFRTAGDADEIIDLDAEPEEQDVADDPPEEMGVEFSRLDRHLHLVTDDLETEDDDYGPSQNVPADRIKDGDLVYLDDQWVVVECAEADLEDDGMISLSWRSDEDEAGEVALDADEVMDIRRITEDKDDEQN</sequence>